<dbReference type="InterPro" id="IPR001296">
    <property type="entry name" value="Glyco_trans_1"/>
</dbReference>
<dbReference type="SUPFAM" id="SSF53756">
    <property type="entry name" value="UDP-Glycosyltransferase/glycogen phosphorylase"/>
    <property type="match status" value="1"/>
</dbReference>
<dbReference type="AlphaFoldDB" id="A0AAX1MZH0"/>
<dbReference type="EMBL" id="CP076132">
    <property type="protein sequence ID" value="QWG00718.1"/>
    <property type="molecule type" value="Genomic_DNA"/>
</dbReference>
<accession>A0AAX1MZH0</accession>
<dbReference type="PANTHER" id="PTHR46401:SF2">
    <property type="entry name" value="GLYCOSYLTRANSFERASE WBBK-RELATED"/>
    <property type="match status" value="1"/>
</dbReference>
<dbReference type="EC" id="2.4.-.-" evidence="3"/>
<proteinExistence type="predicted"/>
<evidence type="ECO:0000313" key="3">
    <source>
        <dbReference type="EMBL" id="QWG00718.1"/>
    </source>
</evidence>
<dbReference type="PANTHER" id="PTHR46401">
    <property type="entry name" value="GLYCOSYLTRANSFERASE WBBK-RELATED"/>
    <property type="match status" value="1"/>
</dbReference>
<keyword evidence="3" id="KW-0328">Glycosyltransferase</keyword>
<protein>
    <submittedName>
        <fullName evidence="3">Glycosyltransferase</fullName>
        <ecNumber evidence="3">2.4.-.-</ecNumber>
    </submittedName>
</protein>
<evidence type="ECO:0000256" key="1">
    <source>
        <dbReference type="ARBA" id="ARBA00022679"/>
    </source>
</evidence>
<dbReference type="Proteomes" id="UP000678679">
    <property type="component" value="Chromosome 1"/>
</dbReference>
<organism evidence="3 4">
    <name type="scientific">Flammeovirga yaeyamensis</name>
    <dbReference type="NCBI Taxonomy" id="367791"/>
    <lineage>
        <taxon>Bacteria</taxon>
        <taxon>Pseudomonadati</taxon>
        <taxon>Bacteroidota</taxon>
        <taxon>Cytophagia</taxon>
        <taxon>Cytophagales</taxon>
        <taxon>Flammeovirgaceae</taxon>
        <taxon>Flammeovirga</taxon>
    </lineage>
</organism>
<dbReference type="Pfam" id="PF00534">
    <property type="entry name" value="Glycos_transf_1"/>
    <property type="match status" value="1"/>
</dbReference>
<name>A0AAX1MZH0_9BACT</name>
<evidence type="ECO:0000313" key="4">
    <source>
        <dbReference type="Proteomes" id="UP000678679"/>
    </source>
</evidence>
<dbReference type="CDD" id="cd03801">
    <property type="entry name" value="GT4_PimA-like"/>
    <property type="match status" value="1"/>
</dbReference>
<dbReference type="RefSeq" id="WP_169666253.1">
    <property type="nucleotide sequence ID" value="NZ_CP076132.1"/>
</dbReference>
<evidence type="ECO:0000259" key="2">
    <source>
        <dbReference type="Pfam" id="PF00534"/>
    </source>
</evidence>
<dbReference type="GO" id="GO:0016757">
    <property type="term" value="F:glycosyltransferase activity"/>
    <property type="evidence" value="ECO:0007669"/>
    <property type="project" value="UniProtKB-KW"/>
</dbReference>
<reference evidence="3 4" key="1">
    <citation type="submission" date="2021-05" db="EMBL/GenBank/DDBJ databases">
        <title>Comparative genomic studies on the polysaccharide-degrading batcterial strains of the Flammeovirga genus.</title>
        <authorList>
            <person name="Zewei F."/>
            <person name="Zheng Z."/>
            <person name="Yu L."/>
            <person name="Ruyue G."/>
            <person name="Yanhong M."/>
            <person name="Yuanyuan C."/>
            <person name="Jingyan G."/>
            <person name="Wenjun H."/>
        </authorList>
    </citation>
    <scope>NUCLEOTIDE SEQUENCE [LARGE SCALE GENOMIC DNA]</scope>
    <source>
        <strain evidence="3 4">NBRC:100898</strain>
    </source>
</reference>
<dbReference type="KEGG" id="fya:KMW28_13760"/>
<keyword evidence="4" id="KW-1185">Reference proteome</keyword>
<dbReference type="Gene3D" id="3.40.50.2000">
    <property type="entry name" value="Glycogen Phosphorylase B"/>
    <property type="match status" value="2"/>
</dbReference>
<gene>
    <name evidence="3" type="ORF">KMW28_13760</name>
</gene>
<keyword evidence="1 3" id="KW-0808">Transferase</keyword>
<feature type="domain" description="Glycosyl transferase family 1" evidence="2">
    <location>
        <begin position="235"/>
        <end position="378"/>
    </location>
</feature>
<sequence>MNNKYLVLLLTSRRDYDTAKILNKKKLLHTLVTDAYYSRSKYQIFKIIDYLMPTKLQKKYTITGSTLNDKLINSDWFVGIFFYLTINISKINALILSYKKLSQNAIKITKKNQNINSIFCYDTGALELFKWGKKHNKKLILEQCVAPRYEQIKLYKLFESKYDVDFKKEIQICKTLQKREEEEWSLADKIIVPSHYVLEKLLQRGVPKEKLYLIPYGYNKPKNNNNLKNIFNHYNTKTTHVLFVGNSSYRKGILDIIETAKKIKSDNILFHIIGRMDSKIENIPNNVIIHGKKHKSELEHFYYSADIFFFPTYLEGSAVVGLEALSYGLPTITTFESGTVISEDEGIICKAGNIDEYTNAINKIANNNNLKEKMSKNSLKLYSRYTIEEYEKKLLEIL</sequence>